<dbReference type="Pfam" id="PF02861">
    <property type="entry name" value="Clp_N"/>
    <property type="match status" value="1"/>
</dbReference>
<keyword evidence="4" id="KW-1185">Reference proteome</keyword>
<keyword evidence="3" id="KW-0378">Hydrolase</keyword>
<proteinExistence type="predicted"/>
<keyword evidence="1" id="KW-0677">Repeat</keyword>
<accession>A0ABP4DS65</accession>
<evidence type="ECO:0000256" key="1">
    <source>
        <dbReference type="PROSITE-ProRule" id="PRU01251"/>
    </source>
</evidence>
<dbReference type="GO" id="GO:0008233">
    <property type="term" value="F:peptidase activity"/>
    <property type="evidence" value="ECO:0007669"/>
    <property type="project" value="UniProtKB-KW"/>
</dbReference>
<dbReference type="Gene3D" id="1.10.1780.10">
    <property type="entry name" value="Clp, N-terminal domain"/>
    <property type="match status" value="1"/>
</dbReference>
<evidence type="ECO:0000259" key="2">
    <source>
        <dbReference type="PROSITE" id="PS51903"/>
    </source>
</evidence>
<evidence type="ECO:0000313" key="3">
    <source>
        <dbReference type="EMBL" id="GAA1069747.1"/>
    </source>
</evidence>
<sequence>MFETLSAGAREAVSSALQEARLRGDRRIGTEHLLLGVLHDPRSPAVDALGLDLATARGALDALDRVALAAVGIHADGVERRPVPASPKHTPLSSGARAVLPRAARVARAGGSRKVTPAHLLVALLERDLPDPVAELMAEAGVDRIAARVRLLPTGA</sequence>
<dbReference type="PROSITE" id="PS51903">
    <property type="entry name" value="CLP_R"/>
    <property type="match status" value="1"/>
</dbReference>
<feature type="domain" description="Clp R" evidence="2">
    <location>
        <begin position="2"/>
        <end position="156"/>
    </location>
</feature>
<organism evidence="3 4">
    <name type="scientific">Kitasatospora nipponensis</name>
    <dbReference type="NCBI Taxonomy" id="258049"/>
    <lineage>
        <taxon>Bacteria</taxon>
        <taxon>Bacillati</taxon>
        <taxon>Actinomycetota</taxon>
        <taxon>Actinomycetes</taxon>
        <taxon>Kitasatosporales</taxon>
        <taxon>Streptomycetaceae</taxon>
        <taxon>Kitasatospora</taxon>
    </lineage>
</organism>
<keyword evidence="3" id="KW-0645">Protease</keyword>
<dbReference type="SUPFAM" id="SSF81923">
    <property type="entry name" value="Double Clp-N motif"/>
    <property type="match status" value="1"/>
</dbReference>
<dbReference type="RefSeq" id="WP_344447003.1">
    <property type="nucleotide sequence ID" value="NZ_BAAALF010000347.1"/>
</dbReference>
<comment type="caution">
    <text evidence="3">The sequence shown here is derived from an EMBL/GenBank/DDBJ whole genome shotgun (WGS) entry which is preliminary data.</text>
</comment>
<evidence type="ECO:0000313" key="4">
    <source>
        <dbReference type="Proteomes" id="UP001500037"/>
    </source>
</evidence>
<dbReference type="Proteomes" id="UP001500037">
    <property type="component" value="Unassembled WGS sequence"/>
</dbReference>
<protein>
    <submittedName>
        <fullName evidence="3">Clp protease N-terminal domain-containing protein</fullName>
    </submittedName>
</protein>
<reference evidence="4" key="1">
    <citation type="journal article" date="2019" name="Int. J. Syst. Evol. Microbiol.">
        <title>The Global Catalogue of Microorganisms (GCM) 10K type strain sequencing project: providing services to taxonomists for standard genome sequencing and annotation.</title>
        <authorList>
            <consortium name="The Broad Institute Genomics Platform"/>
            <consortium name="The Broad Institute Genome Sequencing Center for Infectious Disease"/>
            <person name="Wu L."/>
            <person name="Ma J."/>
        </authorList>
    </citation>
    <scope>NUCLEOTIDE SEQUENCE [LARGE SCALE GENOMIC DNA]</scope>
    <source>
        <strain evidence="4">JCM 13004</strain>
    </source>
</reference>
<name>A0ABP4DS65_9ACTN</name>
<dbReference type="InterPro" id="IPR004176">
    <property type="entry name" value="Clp_R_N"/>
</dbReference>
<dbReference type="EMBL" id="BAAALF010000347">
    <property type="protein sequence ID" value="GAA1069747.1"/>
    <property type="molecule type" value="Genomic_DNA"/>
</dbReference>
<dbReference type="InterPro" id="IPR036628">
    <property type="entry name" value="Clp_N_dom_sf"/>
</dbReference>
<gene>
    <name evidence="3" type="ORF">GCM10009665_77340</name>
</gene>
<dbReference type="GO" id="GO:0006508">
    <property type="term" value="P:proteolysis"/>
    <property type="evidence" value="ECO:0007669"/>
    <property type="project" value="UniProtKB-KW"/>
</dbReference>